<name>A0A1J5SFX5_9ZZZZ</name>
<evidence type="ECO:0000259" key="1">
    <source>
        <dbReference type="Pfam" id="PF01243"/>
    </source>
</evidence>
<dbReference type="InterPro" id="IPR012349">
    <property type="entry name" value="Split_barrel_FMN-bd"/>
</dbReference>
<proteinExistence type="predicted"/>
<protein>
    <submittedName>
        <fullName evidence="2">FMN-binding protein</fullName>
    </submittedName>
</protein>
<dbReference type="InterPro" id="IPR011576">
    <property type="entry name" value="Pyridox_Oxase_N"/>
</dbReference>
<evidence type="ECO:0000313" key="2">
    <source>
        <dbReference type="EMBL" id="OIR03093.1"/>
    </source>
</evidence>
<dbReference type="Pfam" id="PF01243">
    <property type="entry name" value="PNPOx_N"/>
    <property type="match status" value="1"/>
</dbReference>
<accession>A0A1J5SFX5</accession>
<reference evidence="2" key="1">
    <citation type="submission" date="2016-10" db="EMBL/GenBank/DDBJ databases">
        <title>Sequence of Gallionella enrichment culture.</title>
        <authorList>
            <person name="Poehlein A."/>
            <person name="Muehling M."/>
            <person name="Daniel R."/>
        </authorList>
    </citation>
    <scope>NUCLEOTIDE SEQUENCE</scope>
</reference>
<dbReference type="EMBL" id="MLJW01000069">
    <property type="protein sequence ID" value="OIR03093.1"/>
    <property type="molecule type" value="Genomic_DNA"/>
</dbReference>
<sequence length="127" mass="13734">MAMIDGICKEVIDKSEWVAIATNGKEGPHLVGTWGDYVKALGMTDETILIPVGGMRRTEENIKSDNRIELLFASRQVQGSRSPGKGCCVSGTAEFQYAGAAMEKVKLQFSWARAALVVTVRGANTQL</sequence>
<comment type="caution">
    <text evidence="2">The sequence shown here is derived from an EMBL/GenBank/DDBJ whole genome shotgun (WGS) entry which is preliminary data.</text>
</comment>
<dbReference type="Gene3D" id="2.30.110.10">
    <property type="entry name" value="Electron Transport, Fmn-binding Protein, Chain A"/>
    <property type="match status" value="1"/>
</dbReference>
<gene>
    <name evidence="2" type="ORF">GALL_148710</name>
</gene>
<dbReference type="SUPFAM" id="SSF50475">
    <property type="entry name" value="FMN-binding split barrel"/>
    <property type="match status" value="1"/>
</dbReference>
<organism evidence="2">
    <name type="scientific">mine drainage metagenome</name>
    <dbReference type="NCBI Taxonomy" id="410659"/>
    <lineage>
        <taxon>unclassified sequences</taxon>
        <taxon>metagenomes</taxon>
        <taxon>ecological metagenomes</taxon>
    </lineage>
</organism>
<dbReference type="AlphaFoldDB" id="A0A1J5SFX5"/>
<feature type="domain" description="Pyridoxamine 5'-phosphate oxidase N-terminal" evidence="1">
    <location>
        <begin position="8"/>
        <end position="105"/>
    </location>
</feature>